<accession>A0A0F9I7P0</accession>
<keyword evidence="1" id="KW-0812">Transmembrane</keyword>
<evidence type="ECO:0000256" key="1">
    <source>
        <dbReference type="SAM" id="Phobius"/>
    </source>
</evidence>
<evidence type="ECO:0000313" key="2">
    <source>
        <dbReference type="EMBL" id="KKM23636.1"/>
    </source>
</evidence>
<organism evidence="2">
    <name type="scientific">marine sediment metagenome</name>
    <dbReference type="NCBI Taxonomy" id="412755"/>
    <lineage>
        <taxon>unclassified sequences</taxon>
        <taxon>metagenomes</taxon>
        <taxon>ecological metagenomes</taxon>
    </lineage>
</organism>
<proteinExistence type="predicted"/>
<keyword evidence="1" id="KW-0472">Membrane</keyword>
<dbReference type="EMBL" id="LAZR01013085">
    <property type="protein sequence ID" value="KKM23636.1"/>
    <property type="molecule type" value="Genomic_DNA"/>
</dbReference>
<feature type="transmembrane region" description="Helical" evidence="1">
    <location>
        <begin position="6"/>
        <end position="28"/>
    </location>
</feature>
<protein>
    <submittedName>
        <fullName evidence="2">Uncharacterized protein</fullName>
    </submittedName>
</protein>
<keyword evidence="1" id="KW-1133">Transmembrane helix</keyword>
<comment type="caution">
    <text evidence="2">The sequence shown here is derived from an EMBL/GenBank/DDBJ whole genome shotgun (WGS) entry which is preliminary data.</text>
</comment>
<sequence>MNKSIIILSILLGIMTLIIILLFVSLGVNEILWEEQYNQLEIEWCEDANDRTDMINDLLIELQSVAYGYEEIEPLDYYDCWVTIKDETQN</sequence>
<gene>
    <name evidence="2" type="ORF">LCGC14_1613210</name>
</gene>
<dbReference type="AlphaFoldDB" id="A0A0F9I7P0"/>
<reference evidence="2" key="1">
    <citation type="journal article" date="2015" name="Nature">
        <title>Complex archaea that bridge the gap between prokaryotes and eukaryotes.</title>
        <authorList>
            <person name="Spang A."/>
            <person name="Saw J.H."/>
            <person name="Jorgensen S.L."/>
            <person name="Zaremba-Niedzwiedzka K."/>
            <person name="Martijn J."/>
            <person name="Lind A.E."/>
            <person name="van Eijk R."/>
            <person name="Schleper C."/>
            <person name="Guy L."/>
            <person name="Ettema T.J."/>
        </authorList>
    </citation>
    <scope>NUCLEOTIDE SEQUENCE</scope>
</reference>
<name>A0A0F9I7P0_9ZZZZ</name>